<dbReference type="PANTHER" id="PTHR47336">
    <property type="entry name" value="TRANSCRIPTION FACTOR HMS1-RELATED"/>
    <property type="match status" value="1"/>
</dbReference>
<dbReference type="Proteomes" id="UP001497600">
    <property type="component" value="Chromosome G"/>
</dbReference>
<feature type="region of interest" description="Disordered" evidence="1">
    <location>
        <begin position="225"/>
        <end position="251"/>
    </location>
</feature>
<evidence type="ECO:0000313" key="3">
    <source>
        <dbReference type="EMBL" id="CAK7916945.1"/>
    </source>
</evidence>
<accession>A0ABP0EJG0</accession>
<gene>
    <name evidence="3" type="ORF">CAAN4_G06260</name>
</gene>
<feature type="compositionally biased region" description="Polar residues" evidence="1">
    <location>
        <begin position="144"/>
        <end position="154"/>
    </location>
</feature>
<feature type="compositionally biased region" description="Basic and acidic residues" evidence="1">
    <location>
        <begin position="21"/>
        <end position="31"/>
    </location>
</feature>
<dbReference type="InterPro" id="IPR052099">
    <property type="entry name" value="Regulatory_TF_Diverse"/>
</dbReference>
<dbReference type="SUPFAM" id="SSF47459">
    <property type="entry name" value="HLH, helix-loop-helix DNA-binding domain"/>
    <property type="match status" value="1"/>
</dbReference>
<feature type="compositionally biased region" description="Acidic residues" evidence="1">
    <location>
        <begin position="235"/>
        <end position="244"/>
    </location>
</feature>
<organism evidence="3 4">
    <name type="scientific">[Candida] anglica</name>
    <dbReference type="NCBI Taxonomy" id="148631"/>
    <lineage>
        <taxon>Eukaryota</taxon>
        <taxon>Fungi</taxon>
        <taxon>Dikarya</taxon>
        <taxon>Ascomycota</taxon>
        <taxon>Saccharomycotina</taxon>
        <taxon>Pichiomycetes</taxon>
        <taxon>Debaryomycetaceae</taxon>
        <taxon>Kurtzmaniella</taxon>
    </lineage>
</organism>
<keyword evidence="4" id="KW-1185">Reference proteome</keyword>
<reference evidence="3 4" key="1">
    <citation type="submission" date="2024-01" db="EMBL/GenBank/DDBJ databases">
        <authorList>
            <consortium name="Genoscope - CEA"/>
            <person name="William W."/>
        </authorList>
    </citation>
    <scope>NUCLEOTIDE SEQUENCE [LARGE SCALE GENOMIC DNA]</scope>
    <source>
        <strain evidence="3 4">29B2s-10</strain>
    </source>
</reference>
<evidence type="ECO:0000259" key="2">
    <source>
        <dbReference type="PROSITE" id="PS50888"/>
    </source>
</evidence>
<dbReference type="SMART" id="SM00353">
    <property type="entry name" value="HLH"/>
    <property type="match status" value="1"/>
</dbReference>
<dbReference type="InterPro" id="IPR036638">
    <property type="entry name" value="HLH_DNA-bd_sf"/>
</dbReference>
<protein>
    <recommendedName>
        <fullName evidence="2">BHLH domain-containing protein</fullName>
    </recommendedName>
</protein>
<dbReference type="EMBL" id="OZ004259">
    <property type="protein sequence ID" value="CAK7916945.1"/>
    <property type="molecule type" value="Genomic_DNA"/>
</dbReference>
<evidence type="ECO:0000313" key="4">
    <source>
        <dbReference type="Proteomes" id="UP001497600"/>
    </source>
</evidence>
<feature type="region of interest" description="Disordered" evidence="1">
    <location>
        <begin position="21"/>
        <end position="41"/>
    </location>
</feature>
<sequence>MSFKINDYNAYLTTLFDRNTRDDGKMRDMASKHQLQQLQQLQQLHQQQQQQQQQAQSQSQQQMQQDIMQMNDSPQINSSEFPLDFDFGLIPGAAKSPGDPLNQEFALESSLPDQNFDLFGERLIKQEPYSPISLQPPTSADAMQVNQPYQPTNTRVKREEKRHQSASAADSMTPPPMFSPTDKSSRPRAKSSHNLIEQRYRNKINDRFEALQDCVPTLRVVSQNLGNNRHSKRDDEDEEEDEGSDMVTPLDGIPKVIDLEGLEPARKLSKGTILTKSIEYIKFLETKNLRLKLQQEELLAKAQMMGVHIEQEDLI</sequence>
<feature type="region of interest" description="Disordered" evidence="1">
    <location>
        <begin position="136"/>
        <end position="195"/>
    </location>
</feature>
<dbReference type="PANTHER" id="PTHR47336:SF2">
    <property type="entry name" value="TRANSCRIPTION FACTOR HMS1-RELATED"/>
    <property type="match status" value="1"/>
</dbReference>
<proteinExistence type="predicted"/>
<dbReference type="Gene3D" id="4.10.280.10">
    <property type="entry name" value="Helix-loop-helix DNA-binding domain"/>
    <property type="match status" value="1"/>
</dbReference>
<feature type="domain" description="BHLH" evidence="2">
    <location>
        <begin position="188"/>
        <end position="284"/>
    </location>
</feature>
<dbReference type="PROSITE" id="PS50888">
    <property type="entry name" value="BHLH"/>
    <property type="match status" value="1"/>
</dbReference>
<evidence type="ECO:0000256" key="1">
    <source>
        <dbReference type="SAM" id="MobiDB-lite"/>
    </source>
</evidence>
<dbReference type="Pfam" id="PF00010">
    <property type="entry name" value="HLH"/>
    <property type="match status" value="1"/>
</dbReference>
<dbReference type="InterPro" id="IPR011598">
    <property type="entry name" value="bHLH_dom"/>
</dbReference>
<name>A0ABP0EJG0_9ASCO</name>